<dbReference type="InterPro" id="IPR012674">
    <property type="entry name" value="Calycin"/>
</dbReference>
<organism evidence="5 6">
    <name type="scientific">Cytobacillus stercorigallinarum</name>
    <dbReference type="NCBI Taxonomy" id="2762240"/>
    <lineage>
        <taxon>Bacteria</taxon>
        <taxon>Bacillati</taxon>
        <taxon>Bacillota</taxon>
        <taxon>Bacilli</taxon>
        <taxon>Bacillales</taxon>
        <taxon>Bacillaceae</taxon>
        <taxon>Cytobacillus</taxon>
    </lineage>
</organism>
<feature type="compositionally biased region" description="Polar residues" evidence="3">
    <location>
        <begin position="18"/>
        <end position="27"/>
    </location>
</feature>
<dbReference type="Pfam" id="PF09223">
    <property type="entry name" value="ZinT"/>
    <property type="match status" value="1"/>
</dbReference>
<reference evidence="5 6" key="1">
    <citation type="submission" date="2020-08" db="EMBL/GenBank/DDBJ databases">
        <title>A Genomic Blueprint of the Chicken Gut Microbiome.</title>
        <authorList>
            <person name="Gilroy R."/>
            <person name="Ravi A."/>
            <person name="Getino M."/>
            <person name="Pursley I."/>
            <person name="Horton D.L."/>
            <person name="Alikhan N.-F."/>
            <person name="Baker D."/>
            <person name="Gharbi K."/>
            <person name="Hall N."/>
            <person name="Watson M."/>
            <person name="Adriaenssens E.M."/>
            <person name="Foster-Nyarko E."/>
            <person name="Jarju S."/>
            <person name="Secka A."/>
            <person name="Antonio M."/>
            <person name="Oren A."/>
            <person name="Chaudhuri R."/>
            <person name="La Ragione R.M."/>
            <person name="Hildebrand F."/>
            <person name="Pallen M.J."/>
        </authorList>
    </citation>
    <scope>NUCLEOTIDE SEQUENCE [LARGE SCALE GENOMIC DNA]</scope>
    <source>
        <strain evidence="5 6">Sa5YUA1</strain>
    </source>
</reference>
<proteinExistence type="predicted"/>
<evidence type="ECO:0000313" key="6">
    <source>
        <dbReference type="Proteomes" id="UP000657931"/>
    </source>
</evidence>
<evidence type="ECO:0000256" key="3">
    <source>
        <dbReference type="SAM" id="MobiDB-lite"/>
    </source>
</evidence>
<keyword evidence="1" id="KW-0732">Signal</keyword>
<feature type="compositionally biased region" description="Basic and acidic residues" evidence="3">
    <location>
        <begin position="29"/>
        <end position="55"/>
    </location>
</feature>
<sequence length="235" mass="27473">MSFLLFILVGCAEKEVTDSSANDQTVAETDTHDHEHDENHEHEHGHDHSHHHEDSDQQIYEGYFDEDQVKDRSLSDWEGDWQSVYPYLTNGTLDEVLENKAKENGEKTFDEYKEYYTVGYETEIDRIEIADEKMIFHHEDTTLSGTYEYDGLEILTYEAGNQGVRYLFNRVDGDQAAPRFVQFSDHHIYPTPSAHFHIYLGNESQEDLLEELTNWPTYYPSEMSGEEIVHEMIAH</sequence>
<gene>
    <name evidence="5" type="ORF">H9655_14650</name>
</gene>
<keyword evidence="2" id="KW-0862">Zinc</keyword>
<dbReference type="EMBL" id="JACSQT010000007">
    <property type="protein sequence ID" value="MBD7938271.1"/>
    <property type="molecule type" value="Genomic_DNA"/>
</dbReference>
<accession>A0ABR8QRU1</accession>
<evidence type="ECO:0000259" key="4">
    <source>
        <dbReference type="Pfam" id="PF09223"/>
    </source>
</evidence>
<dbReference type="Gene3D" id="2.40.128.20">
    <property type="match status" value="1"/>
</dbReference>
<protein>
    <submittedName>
        <fullName evidence="5">Metal-binding protein ZinT</fullName>
    </submittedName>
</protein>
<evidence type="ECO:0000256" key="2">
    <source>
        <dbReference type="ARBA" id="ARBA00022833"/>
    </source>
</evidence>
<keyword evidence="6" id="KW-1185">Reference proteome</keyword>
<dbReference type="Proteomes" id="UP000657931">
    <property type="component" value="Unassembled WGS sequence"/>
</dbReference>
<feature type="domain" description="ZinT" evidence="4">
    <location>
        <begin position="56"/>
        <end position="235"/>
    </location>
</feature>
<dbReference type="SUPFAM" id="SSF50814">
    <property type="entry name" value="Lipocalins"/>
    <property type="match status" value="1"/>
</dbReference>
<dbReference type="InterPro" id="IPR015304">
    <property type="entry name" value="ZinT_dom"/>
</dbReference>
<comment type="caution">
    <text evidence="5">The sequence shown here is derived from an EMBL/GenBank/DDBJ whole genome shotgun (WGS) entry which is preliminary data.</text>
</comment>
<evidence type="ECO:0000256" key="1">
    <source>
        <dbReference type="ARBA" id="ARBA00022729"/>
    </source>
</evidence>
<evidence type="ECO:0000313" key="5">
    <source>
        <dbReference type="EMBL" id="MBD7938271.1"/>
    </source>
</evidence>
<name>A0ABR8QRU1_9BACI</name>
<feature type="region of interest" description="Disordered" evidence="3">
    <location>
        <begin position="17"/>
        <end position="56"/>
    </location>
</feature>